<evidence type="ECO:0000313" key="2">
    <source>
        <dbReference type="EMBL" id="MDH8679143.1"/>
    </source>
</evidence>
<feature type="transmembrane region" description="Helical" evidence="1">
    <location>
        <begin position="88"/>
        <end position="109"/>
    </location>
</feature>
<keyword evidence="1" id="KW-0472">Membrane</keyword>
<organism evidence="2 3">
    <name type="scientific">Fusibacter bizertensis</name>
    <dbReference type="NCBI Taxonomy" id="1488331"/>
    <lineage>
        <taxon>Bacteria</taxon>
        <taxon>Bacillati</taxon>
        <taxon>Bacillota</taxon>
        <taxon>Clostridia</taxon>
        <taxon>Eubacteriales</taxon>
        <taxon>Eubacteriales Family XII. Incertae Sedis</taxon>
        <taxon>Fusibacter</taxon>
    </lineage>
</organism>
<evidence type="ECO:0000256" key="1">
    <source>
        <dbReference type="SAM" id="Phobius"/>
    </source>
</evidence>
<protein>
    <submittedName>
        <fullName evidence="2">Gx transporter family protein</fullName>
    </submittedName>
</protein>
<dbReference type="InterPro" id="IPR010898">
    <property type="entry name" value="Hpre_diP_synth_I"/>
</dbReference>
<proteinExistence type="predicted"/>
<reference evidence="2 3" key="1">
    <citation type="submission" date="2023-04" db="EMBL/GenBank/DDBJ databases">
        <title>Fusibacter bizertensis strain WBS, isolated from littoral bottom sediments of the Arctic seas - biochemical and genomic analysis.</title>
        <authorList>
            <person name="Brioukhanov A.L."/>
        </authorList>
    </citation>
    <scope>NUCLEOTIDE SEQUENCE [LARGE SCALE GENOMIC DNA]</scope>
    <source>
        <strain evidence="2 3">WBS</strain>
    </source>
</reference>
<feature type="transmembrane region" description="Helical" evidence="1">
    <location>
        <begin position="149"/>
        <end position="172"/>
    </location>
</feature>
<gene>
    <name evidence="2" type="ORF">QE109_13365</name>
</gene>
<dbReference type="RefSeq" id="WP_281095040.1">
    <property type="nucleotide sequence ID" value="NZ_JARYZI010000009.1"/>
</dbReference>
<dbReference type="PIRSF" id="PIRSF027391">
    <property type="entry name" value="Hpre_diP_synt_I"/>
    <property type="match status" value="1"/>
</dbReference>
<evidence type="ECO:0000313" key="3">
    <source>
        <dbReference type="Proteomes" id="UP001158045"/>
    </source>
</evidence>
<sequence>MNENTKSKKTASKTRMLVFISVLVAQGMILSFIESMLPIPFFAPGAKLGLANIITLAAIYILTFKQATAVVLLRVILTATTFGSLSSFLYSFSGGVLSLLVMAAILKVFKGEISLMGVSVAGAVAHNMGQLFVAAIMIHNVLIFTYLPILLIVAVPTGIFVGAVAKILIGYLERVNFIR</sequence>
<feature type="transmembrane region" description="Helical" evidence="1">
    <location>
        <begin position="115"/>
        <end position="137"/>
    </location>
</feature>
<keyword evidence="1" id="KW-0812">Transmembrane</keyword>
<dbReference type="InterPro" id="IPR014535">
    <property type="entry name" value="Hpre_diP_synt_I"/>
</dbReference>
<feature type="transmembrane region" description="Helical" evidence="1">
    <location>
        <begin position="53"/>
        <end position="76"/>
    </location>
</feature>
<accession>A0ABT6NFD2</accession>
<comment type="caution">
    <text evidence="2">The sequence shown here is derived from an EMBL/GenBank/DDBJ whole genome shotgun (WGS) entry which is preliminary data.</text>
</comment>
<dbReference type="Proteomes" id="UP001158045">
    <property type="component" value="Unassembled WGS sequence"/>
</dbReference>
<keyword evidence="3" id="KW-1185">Reference proteome</keyword>
<dbReference type="Gene3D" id="1.10.1760.20">
    <property type="match status" value="1"/>
</dbReference>
<name>A0ABT6NFD2_9FIRM</name>
<dbReference type="EMBL" id="JARYZI010000009">
    <property type="protein sequence ID" value="MDH8679143.1"/>
    <property type="molecule type" value="Genomic_DNA"/>
</dbReference>
<feature type="transmembrane region" description="Helical" evidence="1">
    <location>
        <begin position="16"/>
        <end position="33"/>
    </location>
</feature>
<dbReference type="Pfam" id="PF07456">
    <property type="entry name" value="Hpre_diP_synt_I"/>
    <property type="match status" value="1"/>
</dbReference>
<keyword evidence="1" id="KW-1133">Transmembrane helix</keyword>